<feature type="transmembrane region" description="Helical" evidence="7">
    <location>
        <begin position="93"/>
        <end position="113"/>
    </location>
</feature>
<feature type="transmembrane region" description="Helical" evidence="7">
    <location>
        <begin position="21"/>
        <end position="43"/>
    </location>
</feature>
<organism evidence="10 12">
    <name type="scientific">Corynebacterium antarcticum</name>
    <dbReference type="NCBI Taxonomy" id="2800405"/>
    <lineage>
        <taxon>Bacteria</taxon>
        <taxon>Bacillati</taxon>
        <taxon>Actinomycetota</taxon>
        <taxon>Actinomycetes</taxon>
        <taxon>Mycobacteriales</taxon>
        <taxon>Corynebacteriaceae</taxon>
        <taxon>Corynebacterium</taxon>
    </lineage>
</organism>
<reference evidence="9" key="1">
    <citation type="submission" date="2021-01" db="EMBL/GenBank/DDBJ databases">
        <title>Characterization of Corynebacterium spp. from penguins.</title>
        <authorList>
            <person name="Svec P."/>
        </authorList>
    </citation>
    <scope>NUCLEOTIDE SEQUENCE</scope>
    <source>
        <strain evidence="9">CCM 8835</strain>
    </source>
</reference>
<dbReference type="EMBL" id="JAENIP010000008">
    <property type="protein sequence ID" value="MBK1843552.1"/>
    <property type="molecule type" value="Genomic_DNA"/>
</dbReference>
<dbReference type="PROSITE" id="PS50928">
    <property type="entry name" value="ABC_TM1"/>
    <property type="match status" value="1"/>
</dbReference>
<evidence type="ECO:0000256" key="6">
    <source>
        <dbReference type="ARBA" id="ARBA00023136"/>
    </source>
</evidence>
<dbReference type="CDD" id="cd06261">
    <property type="entry name" value="TM_PBP2"/>
    <property type="match status" value="1"/>
</dbReference>
<dbReference type="PANTHER" id="PTHR43386:SF25">
    <property type="entry name" value="PEPTIDE ABC TRANSPORTER PERMEASE PROTEIN"/>
    <property type="match status" value="1"/>
</dbReference>
<evidence type="ECO:0000256" key="3">
    <source>
        <dbReference type="ARBA" id="ARBA00022475"/>
    </source>
</evidence>
<evidence type="ECO:0000313" key="11">
    <source>
        <dbReference type="Proteomes" id="UP000650005"/>
    </source>
</evidence>
<feature type="transmembrane region" description="Helical" evidence="7">
    <location>
        <begin position="134"/>
        <end position="161"/>
    </location>
</feature>
<dbReference type="AlphaFoldDB" id="A0A9Q4GJY9"/>
<dbReference type="GO" id="GO:0005886">
    <property type="term" value="C:plasma membrane"/>
    <property type="evidence" value="ECO:0007669"/>
    <property type="project" value="UniProtKB-SubCell"/>
</dbReference>
<evidence type="ECO:0000313" key="10">
    <source>
        <dbReference type="EMBL" id="MCX7537397.1"/>
    </source>
</evidence>
<comment type="caution">
    <text evidence="10">The sequence shown here is derived from an EMBL/GenBank/DDBJ whole genome shotgun (WGS) entry which is preliminary data.</text>
</comment>
<evidence type="ECO:0000256" key="2">
    <source>
        <dbReference type="ARBA" id="ARBA00022448"/>
    </source>
</evidence>
<comment type="similarity">
    <text evidence="7">Belongs to the binding-protein-dependent transport system permease family.</text>
</comment>
<feature type="transmembrane region" description="Helical" evidence="7">
    <location>
        <begin position="253"/>
        <end position="276"/>
    </location>
</feature>
<evidence type="ECO:0000313" key="9">
    <source>
        <dbReference type="EMBL" id="MBK1843552.1"/>
    </source>
</evidence>
<feature type="transmembrane region" description="Helical" evidence="7">
    <location>
        <begin position="213"/>
        <end position="233"/>
    </location>
</feature>
<protein>
    <submittedName>
        <fullName evidence="10">ABC transporter permease subunit</fullName>
    </submittedName>
</protein>
<dbReference type="PANTHER" id="PTHR43386">
    <property type="entry name" value="OLIGOPEPTIDE TRANSPORT SYSTEM PERMEASE PROTEIN APPC"/>
    <property type="match status" value="1"/>
</dbReference>
<dbReference type="Proteomes" id="UP001070238">
    <property type="component" value="Unassembled WGS sequence"/>
</dbReference>
<dbReference type="GO" id="GO:0055085">
    <property type="term" value="P:transmembrane transport"/>
    <property type="evidence" value="ECO:0007669"/>
    <property type="project" value="InterPro"/>
</dbReference>
<evidence type="ECO:0000256" key="1">
    <source>
        <dbReference type="ARBA" id="ARBA00004651"/>
    </source>
</evidence>
<dbReference type="SUPFAM" id="SSF161098">
    <property type="entry name" value="MetI-like"/>
    <property type="match status" value="1"/>
</dbReference>
<comment type="subcellular location">
    <subcellularLocation>
        <location evidence="1 7">Cell membrane</location>
        <topology evidence="1 7">Multi-pass membrane protein</topology>
    </subcellularLocation>
</comment>
<feature type="domain" description="ABC transmembrane type-1" evidence="8">
    <location>
        <begin position="89"/>
        <end position="273"/>
    </location>
</feature>
<evidence type="ECO:0000259" key="8">
    <source>
        <dbReference type="PROSITE" id="PS50928"/>
    </source>
</evidence>
<keyword evidence="3" id="KW-1003">Cell membrane</keyword>
<proteinExistence type="inferred from homology"/>
<keyword evidence="4 7" id="KW-0812">Transmembrane</keyword>
<dbReference type="RefSeq" id="WP_200256888.1">
    <property type="nucleotide sequence ID" value="NZ_JAENIP020000001.1"/>
</dbReference>
<dbReference type="InterPro" id="IPR050366">
    <property type="entry name" value="BP-dependent_transpt_permease"/>
</dbReference>
<evidence type="ECO:0000313" key="12">
    <source>
        <dbReference type="Proteomes" id="UP001070238"/>
    </source>
</evidence>
<evidence type="ECO:0000256" key="4">
    <source>
        <dbReference type="ARBA" id="ARBA00022692"/>
    </source>
</evidence>
<gene>
    <name evidence="9" type="ORF">JIM95_03005</name>
    <name evidence="10" type="ORF">OS123_02390</name>
</gene>
<keyword evidence="5 7" id="KW-1133">Transmembrane helix</keyword>
<keyword evidence="2 7" id="KW-0813">Transport</keyword>
<keyword evidence="6 7" id="KW-0472">Membrane</keyword>
<dbReference type="InterPro" id="IPR035906">
    <property type="entry name" value="MetI-like_sf"/>
</dbReference>
<dbReference type="EMBL" id="JAPMKX010000001">
    <property type="protein sequence ID" value="MCX7537397.1"/>
    <property type="molecule type" value="Genomic_DNA"/>
</dbReference>
<reference evidence="10" key="2">
    <citation type="submission" date="2022-11" db="EMBL/GenBank/DDBJ databases">
        <title>Corynebacterium sp. isolated from Penguins.</title>
        <authorList>
            <person name="Sedlar K."/>
            <person name="Svec P."/>
        </authorList>
    </citation>
    <scope>NUCLEOTIDE SEQUENCE</scope>
    <source>
        <strain evidence="10">P5875</strain>
    </source>
</reference>
<dbReference type="InterPro" id="IPR000515">
    <property type="entry name" value="MetI-like"/>
</dbReference>
<evidence type="ECO:0000256" key="5">
    <source>
        <dbReference type="ARBA" id="ARBA00022989"/>
    </source>
</evidence>
<evidence type="ECO:0000256" key="7">
    <source>
        <dbReference type="RuleBase" id="RU363032"/>
    </source>
</evidence>
<dbReference type="Pfam" id="PF00528">
    <property type="entry name" value="BPD_transp_1"/>
    <property type="match status" value="1"/>
</dbReference>
<accession>A0A9Q4GJY9</accession>
<sequence>MRSPVPYGPRGADRRTSTVMFSVLLLAVWAGAVLTALAGPLIAPVLGLPDPAEPVARPFTAPGPGHPLGTDRVGRDVLARLCMGNMVLVIPPALAAAASTVSGTAVGLTTALCPRLRPWIRFLTDTLLVIPPMIMLLAVISANGVGLPGVTLMAVILSLPLSSRYLEAAAKPVVSSGYVEVRRAAGVPFPVVVIGDVLPAMRRALFADLGIRYVGVVFLTATTAFLGATVGTGTRTWASMVPEALAGLALNPWAAAAPVLLIIALTAPPAILIDIVTGGGR</sequence>
<dbReference type="Proteomes" id="UP000650005">
    <property type="component" value="Unassembled WGS sequence"/>
</dbReference>
<keyword evidence="11" id="KW-1185">Reference proteome</keyword>
<name>A0A9Q4GJY9_9CORY</name>